<dbReference type="InterPro" id="IPR015476">
    <property type="entry name" value="Calcitonin_gene-rel_peptide"/>
</dbReference>
<dbReference type="AlphaFoldDB" id="A0A1S3WW41"/>
<evidence type="ECO:0000256" key="5">
    <source>
        <dbReference type="ARBA" id="ARBA00022729"/>
    </source>
</evidence>
<reference evidence="12" key="1">
    <citation type="submission" date="2025-08" db="UniProtKB">
        <authorList>
            <consortium name="RefSeq"/>
        </authorList>
    </citation>
    <scope>IDENTIFICATION</scope>
</reference>
<gene>
    <name evidence="12" type="primary">LOC103127890</name>
</gene>
<dbReference type="Pfam" id="PF00214">
    <property type="entry name" value="Calc_CGRP_IAPP"/>
    <property type="match status" value="1"/>
</dbReference>
<dbReference type="PANTHER" id="PTHR10505:SF13">
    <property type="entry name" value="CALCITONIN GENE-RELATED PEPTIDE 1"/>
    <property type="match status" value="1"/>
</dbReference>
<dbReference type="GO" id="GO:0007189">
    <property type="term" value="P:adenylate cyclase-activating G protein-coupled receptor signaling pathway"/>
    <property type="evidence" value="ECO:0007669"/>
    <property type="project" value="TreeGrafter"/>
</dbReference>
<accession>A0A1S3WW41</accession>
<feature type="signal peptide" evidence="9">
    <location>
        <begin position="1"/>
        <end position="25"/>
    </location>
</feature>
<evidence type="ECO:0000313" key="12">
    <source>
        <dbReference type="RefSeq" id="XP_016050583.1"/>
    </source>
</evidence>
<keyword evidence="11" id="KW-1185">Reference proteome</keyword>
<keyword evidence="6 7" id="KW-1015">Disulfide bond</keyword>
<dbReference type="GO" id="GO:0005179">
    <property type="term" value="F:hormone activity"/>
    <property type="evidence" value="ECO:0007669"/>
    <property type="project" value="InterPro"/>
</dbReference>
<dbReference type="GO" id="GO:0005615">
    <property type="term" value="C:extracellular space"/>
    <property type="evidence" value="ECO:0007669"/>
    <property type="project" value="TreeGrafter"/>
</dbReference>
<dbReference type="RefSeq" id="XP_016050583.1">
    <property type="nucleotide sequence ID" value="XM_016195097.2"/>
</dbReference>
<dbReference type="GeneID" id="103127890"/>
<feature type="disulfide bond" evidence="7">
    <location>
        <begin position="83"/>
        <end position="88"/>
    </location>
</feature>
<sequence>MTFWKFTPFLAFSILVLYQLTVLQGMPIRPPPENPGESAEYPEEDPSPLLSELVKAYVQMKASEMKQQKENQGSKISTQKRYCNTATCLTHQLAGYLSAAGAGGRNNMLPTNMGFKVYNNRRQGKHR</sequence>
<evidence type="ECO:0000256" key="3">
    <source>
        <dbReference type="ARBA" id="ARBA00022525"/>
    </source>
</evidence>
<evidence type="ECO:0000256" key="8">
    <source>
        <dbReference type="SAM" id="MobiDB-lite"/>
    </source>
</evidence>
<evidence type="ECO:0000256" key="1">
    <source>
        <dbReference type="ARBA" id="ARBA00004613"/>
    </source>
</evidence>
<dbReference type="GO" id="GO:0031716">
    <property type="term" value="F:calcitonin receptor binding"/>
    <property type="evidence" value="ECO:0007669"/>
    <property type="project" value="TreeGrafter"/>
</dbReference>
<name>A0A1S3WW41_ERIEU</name>
<dbReference type="Gene3D" id="6.10.250.2190">
    <property type="match status" value="1"/>
</dbReference>
<evidence type="ECO:0000256" key="7">
    <source>
        <dbReference type="PIRSR" id="PIRSR621116-50"/>
    </source>
</evidence>
<evidence type="ECO:0000256" key="9">
    <source>
        <dbReference type="SAM" id="SignalP"/>
    </source>
</evidence>
<dbReference type="PANTHER" id="PTHR10505">
    <property type="entry name" value="CALCITONIN-RELATED"/>
    <property type="match status" value="1"/>
</dbReference>
<dbReference type="SMART" id="SM00113">
    <property type="entry name" value="CALCITONIN"/>
    <property type="match status" value="1"/>
</dbReference>
<dbReference type="OrthoDB" id="9929923at2759"/>
<organism evidence="11 12">
    <name type="scientific">Erinaceus europaeus</name>
    <name type="common">Western European hedgehog</name>
    <dbReference type="NCBI Taxonomy" id="9365"/>
    <lineage>
        <taxon>Eukaryota</taxon>
        <taxon>Metazoa</taxon>
        <taxon>Chordata</taxon>
        <taxon>Craniata</taxon>
        <taxon>Vertebrata</taxon>
        <taxon>Euteleostomi</taxon>
        <taxon>Mammalia</taxon>
        <taxon>Eutheria</taxon>
        <taxon>Laurasiatheria</taxon>
        <taxon>Eulipotyphla</taxon>
        <taxon>Erinaceidae</taxon>
        <taxon>Erinaceinae</taxon>
        <taxon>Erinaceus</taxon>
    </lineage>
</organism>
<evidence type="ECO:0000259" key="10">
    <source>
        <dbReference type="SMART" id="SM00113"/>
    </source>
</evidence>
<dbReference type="FunCoup" id="A0A1S3WW41">
    <property type="interactions" value="12"/>
</dbReference>
<protein>
    <submittedName>
        <fullName evidence="12">Calcitonin gene-related peptide 1-like</fullName>
    </submittedName>
</protein>
<feature type="chain" id="PRO_5010281060" evidence="9">
    <location>
        <begin position="26"/>
        <end position="127"/>
    </location>
</feature>
<comment type="subcellular location">
    <subcellularLocation>
        <location evidence="1">Secreted</location>
    </subcellularLocation>
</comment>
<proteinExistence type="inferred from homology"/>
<keyword evidence="4" id="KW-0165">Cleavage on pair of basic residues</keyword>
<evidence type="ECO:0000256" key="6">
    <source>
        <dbReference type="ARBA" id="ARBA00023157"/>
    </source>
</evidence>
<dbReference type="STRING" id="9365.ENSEEUP00000005555"/>
<feature type="domain" description="Calcitonin peptide-like" evidence="10">
    <location>
        <begin position="80"/>
        <end position="122"/>
    </location>
</feature>
<keyword evidence="5 9" id="KW-0732">Signal</keyword>
<feature type="region of interest" description="Disordered" evidence="8">
    <location>
        <begin position="27"/>
        <end position="46"/>
    </location>
</feature>
<dbReference type="Proteomes" id="UP001652624">
    <property type="component" value="Chromosome 17"/>
</dbReference>
<dbReference type="InterPro" id="IPR021116">
    <property type="entry name" value="Calcitonin/adrenomedullin"/>
</dbReference>
<dbReference type="InterPro" id="IPR021117">
    <property type="entry name" value="Calcitonin-like"/>
</dbReference>
<keyword evidence="3" id="KW-0964">Secreted</keyword>
<dbReference type="GO" id="GO:0051480">
    <property type="term" value="P:regulation of cytosolic calcium ion concentration"/>
    <property type="evidence" value="ECO:0007669"/>
    <property type="project" value="TreeGrafter"/>
</dbReference>
<evidence type="ECO:0000256" key="2">
    <source>
        <dbReference type="ARBA" id="ARBA00009222"/>
    </source>
</evidence>
<dbReference type="InterPro" id="IPR001693">
    <property type="entry name" value="Calcitonin_peptide-like"/>
</dbReference>
<dbReference type="InParanoid" id="A0A1S3WW41"/>
<evidence type="ECO:0000313" key="11">
    <source>
        <dbReference type="Proteomes" id="UP001652624"/>
    </source>
</evidence>
<evidence type="ECO:0000256" key="4">
    <source>
        <dbReference type="ARBA" id="ARBA00022685"/>
    </source>
</evidence>
<comment type="similarity">
    <text evidence="2">Belongs to the calcitonin family.</text>
</comment>
<dbReference type="PRINTS" id="PR00817">
    <property type="entry name" value="CALCITONINB"/>
</dbReference>